<dbReference type="Proteomes" id="UP000195880">
    <property type="component" value="Chromosome"/>
</dbReference>
<name>A0A1Z1WCQ5_9ACTN</name>
<proteinExistence type="predicted"/>
<reference evidence="1 2" key="1">
    <citation type="submission" date="2017-05" db="EMBL/GenBank/DDBJ databases">
        <title>Streptomyces alboflavus Genome sequencing and assembly.</title>
        <authorList>
            <person name="Wang Y."/>
            <person name="Du B."/>
            <person name="Ding Y."/>
            <person name="Liu H."/>
            <person name="Hou Q."/>
            <person name="Liu K."/>
            <person name="Wang C."/>
            <person name="Yao L."/>
        </authorList>
    </citation>
    <scope>NUCLEOTIDE SEQUENCE [LARGE SCALE GENOMIC DNA]</scope>
    <source>
        <strain evidence="1 2">MDJK44</strain>
    </source>
</reference>
<protein>
    <recommendedName>
        <fullName evidence="3">Major structural phage protein</fullName>
    </recommendedName>
</protein>
<evidence type="ECO:0008006" key="3">
    <source>
        <dbReference type="Google" id="ProtNLM"/>
    </source>
</evidence>
<dbReference type="OrthoDB" id="3514784at2"/>
<evidence type="ECO:0000313" key="2">
    <source>
        <dbReference type="Proteomes" id="UP000195880"/>
    </source>
</evidence>
<dbReference type="KEGG" id="salf:SMD44_03655"/>
<gene>
    <name evidence="1" type="ORF">SMD44_03655</name>
</gene>
<dbReference type="AlphaFoldDB" id="A0A1Z1WCQ5"/>
<evidence type="ECO:0000313" key="1">
    <source>
        <dbReference type="EMBL" id="ARX84217.1"/>
    </source>
</evidence>
<sequence>MSLTLAESAKLSQDDLRRGVIEAFVQESPILDRLPLINVEGNAYRYNEESSLPGVSFRAVNEAYPESTGAVNQRIETLAILGGDADVDKFIVQTRGNLNDQRAIQTVMKVKAASIHFADQFFNGDTAVNPKGFDGLRKRLLGSQVLDAKGVGPVANGYDFFDALDALTAQVRGINGSNGAIYMNAEIRAKIVSGFRRLGGGELLPSEIAGKRTVAWNGIPLLDAGQKLDGTDVLPLATGTGGKQTGDIYAVRFGSSEADAAVSGLTNGGIQVTDLGESHDKPVYRTRIDFYCGLALFGGKAAARLTGVLNG</sequence>
<dbReference type="Pfam" id="PF20911">
    <property type="entry name" value="GP7"/>
    <property type="match status" value="1"/>
</dbReference>
<dbReference type="EMBL" id="CP021748">
    <property type="protein sequence ID" value="ARX84217.1"/>
    <property type="molecule type" value="Genomic_DNA"/>
</dbReference>
<dbReference type="SUPFAM" id="SSF56563">
    <property type="entry name" value="Major capsid protein gp5"/>
    <property type="match status" value="1"/>
</dbReference>
<dbReference type="InterPro" id="IPR048813">
    <property type="entry name" value="GP7-like"/>
</dbReference>
<keyword evidence="2" id="KW-1185">Reference proteome</keyword>
<dbReference type="RefSeq" id="WP_087884539.1">
    <property type="nucleotide sequence ID" value="NZ_CP021748.1"/>
</dbReference>
<dbReference type="NCBIfam" id="NF045672">
    <property type="entry name" value="MCP_gp7_epsi_15"/>
    <property type="match status" value="1"/>
</dbReference>
<organism evidence="1 2">
    <name type="scientific">Streptomyces alboflavus</name>
    <dbReference type="NCBI Taxonomy" id="67267"/>
    <lineage>
        <taxon>Bacteria</taxon>
        <taxon>Bacillati</taxon>
        <taxon>Actinomycetota</taxon>
        <taxon>Actinomycetes</taxon>
        <taxon>Kitasatosporales</taxon>
        <taxon>Streptomycetaceae</taxon>
        <taxon>Streptomyces</taxon>
    </lineage>
</organism>
<accession>A0A1Z1WCQ5</accession>